<dbReference type="InterPro" id="IPR051448">
    <property type="entry name" value="CdaR-like_regulators"/>
</dbReference>
<reference evidence="4" key="1">
    <citation type="journal article" date="2021" name="PeerJ">
        <title>Extensive microbial diversity within the chicken gut microbiome revealed by metagenomics and culture.</title>
        <authorList>
            <person name="Gilroy R."/>
            <person name="Ravi A."/>
            <person name="Getino M."/>
            <person name="Pursley I."/>
            <person name="Horton D.L."/>
            <person name="Alikhan N.F."/>
            <person name="Baker D."/>
            <person name="Gharbi K."/>
            <person name="Hall N."/>
            <person name="Watson M."/>
            <person name="Adriaenssens E.M."/>
            <person name="Foster-Nyarko E."/>
            <person name="Jarju S."/>
            <person name="Secka A."/>
            <person name="Antonio M."/>
            <person name="Oren A."/>
            <person name="Chaudhuri R.R."/>
            <person name="La Ragione R."/>
            <person name="Hildebrand F."/>
            <person name="Pallen M.J."/>
        </authorList>
    </citation>
    <scope>NUCLEOTIDE SEQUENCE</scope>
    <source>
        <strain evidence="4">2189</strain>
    </source>
</reference>
<organism evidence="4 5">
    <name type="scientific">Candidatus Borkfalkia faecavium</name>
    <dbReference type="NCBI Taxonomy" id="2838508"/>
    <lineage>
        <taxon>Bacteria</taxon>
        <taxon>Bacillati</taxon>
        <taxon>Bacillota</taxon>
        <taxon>Clostridia</taxon>
        <taxon>Christensenellales</taxon>
        <taxon>Christensenellaceae</taxon>
        <taxon>Candidatus Borkfalkia</taxon>
    </lineage>
</organism>
<dbReference type="InterPro" id="IPR042070">
    <property type="entry name" value="PucR_C-HTH_sf"/>
</dbReference>
<evidence type="ECO:0000256" key="1">
    <source>
        <dbReference type="ARBA" id="ARBA00006754"/>
    </source>
</evidence>
<reference evidence="4" key="2">
    <citation type="submission" date="2021-04" db="EMBL/GenBank/DDBJ databases">
        <authorList>
            <person name="Gilroy R."/>
        </authorList>
    </citation>
    <scope>NUCLEOTIDE SEQUENCE</scope>
    <source>
        <strain evidence="4">2189</strain>
    </source>
</reference>
<comment type="caution">
    <text evidence="4">The sequence shown here is derived from an EMBL/GenBank/DDBJ whole genome shotgun (WGS) entry which is preliminary data.</text>
</comment>
<gene>
    <name evidence="4" type="ORF">H9851_02755</name>
</gene>
<protein>
    <submittedName>
        <fullName evidence="4">Helix-turn-helix domain-containing protein</fullName>
    </submittedName>
</protein>
<evidence type="ECO:0000259" key="2">
    <source>
        <dbReference type="Pfam" id="PF13556"/>
    </source>
</evidence>
<comment type="similarity">
    <text evidence="1">Belongs to the CdaR family.</text>
</comment>
<dbReference type="Gene3D" id="1.10.10.2840">
    <property type="entry name" value="PucR C-terminal helix-turn-helix domain"/>
    <property type="match status" value="1"/>
</dbReference>
<dbReference type="Pfam" id="PF17853">
    <property type="entry name" value="GGDEF_2"/>
    <property type="match status" value="1"/>
</dbReference>
<name>A0A9D1VZU9_9FIRM</name>
<dbReference type="InterPro" id="IPR041522">
    <property type="entry name" value="CdaR_GGDEF"/>
</dbReference>
<evidence type="ECO:0000313" key="5">
    <source>
        <dbReference type="Proteomes" id="UP000886847"/>
    </source>
</evidence>
<evidence type="ECO:0000259" key="3">
    <source>
        <dbReference type="Pfam" id="PF17853"/>
    </source>
</evidence>
<dbReference type="Pfam" id="PF13556">
    <property type="entry name" value="HTH_30"/>
    <property type="match status" value="1"/>
</dbReference>
<dbReference type="EMBL" id="DXEW01000014">
    <property type="protein sequence ID" value="HIX50181.1"/>
    <property type="molecule type" value="Genomic_DNA"/>
</dbReference>
<feature type="domain" description="CdaR GGDEF-like" evidence="3">
    <location>
        <begin position="123"/>
        <end position="224"/>
    </location>
</feature>
<proteinExistence type="inferred from homology"/>
<dbReference type="Proteomes" id="UP000886847">
    <property type="component" value="Unassembled WGS sequence"/>
</dbReference>
<sequence length="337" mass="37351">MRRAIRTIFENTGIRISVFSADGRPLAARGGMTAPCGLSGIVQDEEAGCTFFRVLCKSDQYICALDGTGEVQKNYAYLLTDMIENAATRAVNLPKNEFLKRILLGECGPADVQKYRVKYSVPEQPCFALSVSAGGKSSDVIALLSQYAENEFDCAVAVSGRESAFVKFVEPDSEYQSSADFATFLAGSLLEELGISAHIGVGCTFRNFEDISVSFRQASSALRMSSMFNARGVVHTYREFLLVKMLEDIPEAKLSEYLSTLLEGDAKELLKDEEMLGTAEEFLQNSLNVSETSRNLFMHRNTLMYRLDKIERMTGLNLRKFSDAVTFRLITILGKLV</sequence>
<dbReference type="PANTHER" id="PTHR33744">
    <property type="entry name" value="CARBOHYDRATE DIACID REGULATOR"/>
    <property type="match status" value="1"/>
</dbReference>
<evidence type="ECO:0000313" key="4">
    <source>
        <dbReference type="EMBL" id="HIX50181.1"/>
    </source>
</evidence>
<dbReference type="AlphaFoldDB" id="A0A9D1VZU9"/>
<dbReference type="InterPro" id="IPR025736">
    <property type="entry name" value="PucR_C-HTH_dom"/>
</dbReference>
<feature type="domain" description="PucR C-terminal helix-turn-helix" evidence="2">
    <location>
        <begin position="276"/>
        <end position="329"/>
    </location>
</feature>
<accession>A0A9D1VZU9</accession>